<keyword evidence="4" id="KW-1185">Reference proteome</keyword>
<dbReference type="InterPro" id="IPR050811">
    <property type="entry name" value="Phosphate_ABC_transporter"/>
</dbReference>
<keyword evidence="1" id="KW-0732">Signal</keyword>
<evidence type="ECO:0000313" key="4">
    <source>
        <dbReference type="Proteomes" id="UP001238603"/>
    </source>
</evidence>
<dbReference type="PANTHER" id="PTHR30570:SF1">
    <property type="entry name" value="PHOSPHATE-BINDING PROTEIN PSTS"/>
    <property type="match status" value="1"/>
</dbReference>
<accession>A0ABT7LP65</accession>
<evidence type="ECO:0000313" key="3">
    <source>
        <dbReference type="EMBL" id="MDL5034672.1"/>
    </source>
</evidence>
<dbReference type="InterPro" id="IPR024370">
    <property type="entry name" value="PBP_domain"/>
</dbReference>
<sequence length="282" mass="29582">MGTGHPRRQAIRAAVAAAVVTLAACGRSEQAKGAEALKLTVVGSSTIAPLMSELAKVYEADHPGARIDVQSGGSSRGVTDVRQGTARLGMVSRELKPDESDLGKLLIAKDGLALIVHKSNPVSALSKEQVVGIYTGSITNWKQVGGQDQPISVVSKAEGRSTLEIFSHYFGVKYKDIKAQVVIGDNQQGIQTVSVTPAGIGYVSIGTAEYEAAHGASIRLISLDGHVPSTQAVAQGSYPITRELNLVFKPEHAAELKDLLAAASSDKARAIITGQFFVPTSR</sequence>
<dbReference type="Gene3D" id="3.40.190.10">
    <property type="entry name" value="Periplasmic binding protein-like II"/>
    <property type="match status" value="2"/>
</dbReference>
<dbReference type="EMBL" id="JASVDS010000011">
    <property type="protein sequence ID" value="MDL5034672.1"/>
    <property type="molecule type" value="Genomic_DNA"/>
</dbReference>
<evidence type="ECO:0000259" key="2">
    <source>
        <dbReference type="Pfam" id="PF12849"/>
    </source>
</evidence>
<protein>
    <submittedName>
        <fullName evidence="3">Phosphate ABC transporter substrate-binding protein</fullName>
    </submittedName>
</protein>
<dbReference type="Pfam" id="PF12849">
    <property type="entry name" value="PBP_like_2"/>
    <property type="match status" value="1"/>
</dbReference>
<gene>
    <name evidence="3" type="ORF">QRD43_22405</name>
</gene>
<reference evidence="3 4" key="1">
    <citation type="submission" date="2023-06" db="EMBL/GenBank/DDBJ databases">
        <title>Pelomonas sp. APW6 16S ribosomal RNA gene genome sequencing and assembly.</title>
        <authorList>
            <person name="Woo H."/>
        </authorList>
    </citation>
    <scope>NUCLEOTIDE SEQUENCE [LARGE SCALE GENOMIC DNA]</scope>
    <source>
        <strain evidence="3 4">APW6</strain>
    </source>
</reference>
<dbReference type="SUPFAM" id="SSF53850">
    <property type="entry name" value="Periplasmic binding protein-like II"/>
    <property type="match status" value="1"/>
</dbReference>
<feature type="domain" description="PBP" evidence="2">
    <location>
        <begin position="30"/>
        <end position="260"/>
    </location>
</feature>
<organism evidence="3 4">
    <name type="scientific">Roseateles subflavus</name>
    <dbReference type="NCBI Taxonomy" id="3053353"/>
    <lineage>
        <taxon>Bacteria</taxon>
        <taxon>Pseudomonadati</taxon>
        <taxon>Pseudomonadota</taxon>
        <taxon>Betaproteobacteria</taxon>
        <taxon>Burkholderiales</taxon>
        <taxon>Sphaerotilaceae</taxon>
        <taxon>Roseateles</taxon>
    </lineage>
</organism>
<name>A0ABT7LP65_9BURK</name>
<proteinExistence type="predicted"/>
<evidence type="ECO:0000256" key="1">
    <source>
        <dbReference type="ARBA" id="ARBA00022729"/>
    </source>
</evidence>
<dbReference type="RefSeq" id="WP_285984747.1">
    <property type="nucleotide sequence ID" value="NZ_JASVDS010000011.1"/>
</dbReference>
<comment type="caution">
    <text evidence="3">The sequence shown here is derived from an EMBL/GenBank/DDBJ whole genome shotgun (WGS) entry which is preliminary data.</text>
</comment>
<dbReference type="PROSITE" id="PS51257">
    <property type="entry name" value="PROKAR_LIPOPROTEIN"/>
    <property type="match status" value="1"/>
</dbReference>
<dbReference type="CDD" id="cd13653">
    <property type="entry name" value="PBP2_phosphate_like_1"/>
    <property type="match status" value="1"/>
</dbReference>
<dbReference type="Proteomes" id="UP001238603">
    <property type="component" value="Unassembled WGS sequence"/>
</dbReference>
<dbReference type="PANTHER" id="PTHR30570">
    <property type="entry name" value="PERIPLASMIC PHOSPHATE BINDING COMPONENT OF PHOSPHATE ABC TRANSPORTER"/>
    <property type="match status" value="1"/>
</dbReference>